<evidence type="ECO:0000256" key="1">
    <source>
        <dbReference type="SAM" id="Phobius"/>
    </source>
</evidence>
<name>A0A1T4TF94_9HYPH</name>
<gene>
    <name evidence="3" type="ORF">SAMN05428963_1172</name>
    <name evidence="4" type="ORF">SAMN05428963_1292</name>
</gene>
<feature type="transmembrane region" description="Helical" evidence="1">
    <location>
        <begin position="271"/>
        <end position="292"/>
    </location>
</feature>
<dbReference type="NCBIfam" id="TIGR02186">
    <property type="entry name" value="alph_Pro_TM"/>
    <property type="match status" value="1"/>
</dbReference>
<reference evidence="4 5" key="2">
    <citation type="submission" date="2017-02" db="EMBL/GenBank/DDBJ databases">
        <authorList>
            <person name="Peterson S.W."/>
        </authorList>
    </citation>
    <scope>NUCLEOTIDE SEQUENCE [LARGE SCALE GENOMIC DNA]</scope>
    <source>
        <strain evidence="4 5">USBA 369</strain>
    </source>
</reference>
<dbReference type="STRING" id="1365950.SAMN05428963_1172"/>
<organism evidence="4 5">
    <name type="scientific">Consotaella salsifontis</name>
    <dbReference type="NCBI Taxonomy" id="1365950"/>
    <lineage>
        <taxon>Bacteria</taxon>
        <taxon>Pseudomonadati</taxon>
        <taxon>Pseudomonadota</taxon>
        <taxon>Alphaproteobacteria</taxon>
        <taxon>Hyphomicrobiales</taxon>
        <taxon>Aurantimonadaceae</taxon>
        <taxon>Consotaella</taxon>
    </lineage>
</organism>
<accession>A0A1T4TF94</accession>
<evidence type="ECO:0008006" key="6">
    <source>
        <dbReference type="Google" id="ProtNLM"/>
    </source>
</evidence>
<keyword evidence="1" id="KW-0472">Membrane</keyword>
<dbReference type="Pfam" id="PF09608">
    <property type="entry name" value="Alph_Pro_TM"/>
    <property type="match status" value="1"/>
</dbReference>
<keyword evidence="1" id="KW-1133">Transmembrane helix</keyword>
<dbReference type="OrthoDB" id="9815212at2"/>
<keyword evidence="1" id="KW-0812">Transmembrane</keyword>
<reference evidence="5" key="1">
    <citation type="submission" date="2017-02" db="EMBL/GenBank/DDBJ databases">
        <authorList>
            <person name="Varghese N."/>
            <person name="Submissions S."/>
        </authorList>
    </citation>
    <scope>NUCLEOTIDE SEQUENCE [LARGE SCALE GENOMIC DNA]</scope>
    <source>
        <strain evidence="5">USBA 369</strain>
    </source>
</reference>
<dbReference type="EMBL" id="FUXL01000029">
    <property type="protein sequence ID" value="SKA39175.1"/>
    <property type="molecule type" value="Genomic_DNA"/>
</dbReference>
<dbReference type="AlphaFoldDB" id="A0A1T4TF94"/>
<feature type="chain" id="PRO_5014546658" description="TIGR02186 family protein" evidence="2">
    <location>
        <begin position="27"/>
        <end position="295"/>
    </location>
</feature>
<feature type="signal peptide" evidence="2">
    <location>
        <begin position="1"/>
        <end position="26"/>
    </location>
</feature>
<dbReference type="Proteomes" id="UP000190135">
    <property type="component" value="Unassembled WGS sequence"/>
</dbReference>
<keyword evidence="5" id="KW-1185">Reference proteome</keyword>
<dbReference type="InterPro" id="IPR019088">
    <property type="entry name" value="CHP02186-rel_TM"/>
</dbReference>
<evidence type="ECO:0000256" key="2">
    <source>
        <dbReference type="SAM" id="SignalP"/>
    </source>
</evidence>
<evidence type="ECO:0000313" key="5">
    <source>
        <dbReference type="Proteomes" id="UP000190135"/>
    </source>
</evidence>
<sequence length="295" mass="32027">MMARHRARSLICGVLLALAGPGVAQAQETQTQAQAQAVTPAAPAEPRAESFEIGLSTEVIAIGADFNGARLTVFGALEGGDYQLRRQGRYDILVALEGPRRPVVVRKKERTAGVWINRESESFEIAPASYSLASTRRLNDVAPAPVLRQLSVGEDYIRLALPRPEAEAQAPGSGEGMGEGSERRDEFAAALRRIRSASGLYAETYGSVEFVGPTLFRADLRLPADLPVGEHVARAFLFRDGVMVRQRQLSLRVVKAGFESAIHGLAVDYGYLYGLFAVFLAVVTGWLGRVLFKRD</sequence>
<dbReference type="EMBL" id="FUXL01000017">
    <property type="protein sequence ID" value="SKA34206.1"/>
    <property type="molecule type" value="Genomic_DNA"/>
</dbReference>
<keyword evidence="2" id="KW-0732">Signal</keyword>
<evidence type="ECO:0000313" key="4">
    <source>
        <dbReference type="EMBL" id="SKA39175.1"/>
    </source>
</evidence>
<protein>
    <recommendedName>
        <fullName evidence="6">TIGR02186 family protein</fullName>
    </recommendedName>
</protein>
<evidence type="ECO:0000313" key="3">
    <source>
        <dbReference type="EMBL" id="SKA34206.1"/>
    </source>
</evidence>
<proteinExistence type="predicted"/>